<dbReference type="PANTHER" id="PTHR44147:SF2">
    <property type="entry name" value="DEHYDROGENASE_REDUCTASE SDR FAMILY MEMBER 1"/>
    <property type="match status" value="1"/>
</dbReference>
<evidence type="ECO:0000256" key="1">
    <source>
        <dbReference type="ARBA" id="ARBA00023002"/>
    </source>
</evidence>
<dbReference type="PRINTS" id="PR00080">
    <property type="entry name" value="SDRFAMILY"/>
</dbReference>
<dbReference type="Proteomes" id="UP000095281">
    <property type="component" value="Unplaced"/>
</dbReference>
<organism evidence="3 4">
    <name type="scientific">Meloidogyne hapla</name>
    <name type="common">Root-knot nematode worm</name>
    <dbReference type="NCBI Taxonomy" id="6305"/>
    <lineage>
        <taxon>Eukaryota</taxon>
        <taxon>Metazoa</taxon>
        <taxon>Ecdysozoa</taxon>
        <taxon>Nematoda</taxon>
        <taxon>Chromadorea</taxon>
        <taxon>Rhabditida</taxon>
        <taxon>Tylenchina</taxon>
        <taxon>Tylenchomorpha</taxon>
        <taxon>Tylenchoidea</taxon>
        <taxon>Meloidogynidae</taxon>
        <taxon>Meloidogyninae</taxon>
        <taxon>Meloidogyne</taxon>
    </lineage>
</organism>
<reference evidence="4" key="1">
    <citation type="submission" date="2016-11" db="UniProtKB">
        <authorList>
            <consortium name="WormBaseParasite"/>
        </authorList>
    </citation>
    <scope>IDENTIFICATION</scope>
</reference>
<proteinExistence type="inferred from homology"/>
<dbReference type="WBParaSite" id="MhA1_Contig1691.frz3.gene9">
    <property type="protein sequence ID" value="MhA1_Contig1691.frz3.gene9"/>
    <property type="gene ID" value="MhA1_Contig1691.frz3.gene9"/>
</dbReference>
<evidence type="ECO:0000256" key="2">
    <source>
        <dbReference type="RuleBase" id="RU000363"/>
    </source>
</evidence>
<dbReference type="SUPFAM" id="SSF51735">
    <property type="entry name" value="NAD(P)-binding Rossmann-fold domains"/>
    <property type="match status" value="1"/>
</dbReference>
<name>A0A1I8B8T8_MELHA</name>
<keyword evidence="1" id="KW-0560">Oxidoreductase</keyword>
<dbReference type="InterPro" id="IPR020904">
    <property type="entry name" value="Sc_DH/Rdtase_CS"/>
</dbReference>
<dbReference type="InterPro" id="IPR002347">
    <property type="entry name" value="SDR_fam"/>
</dbReference>
<sequence>MASQNIIRPLENKVALVTGASRGIGRGIALQLGQAGAIVYLTGRAPSNSFSQNELPTLEQTAKEIKDSGGSSHFVYCDHSKTEEVRMVFKRIEEEQGGRLNILVNNAYSGVSSLMKNAGKKFWECEPEFWDDINEVGLRNVYFCSTFAARLMIPKREGLIVNISSAGSLQYLFSVPYGVGKTAIDRMTADMGIELKPFGVACLSLWPSFVRTELASLQANEGTFSKAAGMTTEAFKNSLANAETPEFVGKAVVALAVDPKKIKKTGRIHITEDLASEYGFTDKNGEQNSSFRTSISRVGYVRENFPEIS</sequence>
<dbReference type="GO" id="GO:0016491">
    <property type="term" value="F:oxidoreductase activity"/>
    <property type="evidence" value="ECO:0007669"/>
    <property type="project" value="UniProtKB-KW"/>
</dbReference>
<dbReference type="PANTHER" id="PTHR44147">
    <property type="entry name" value="DEHYDROGENASE/REDUCTASE SDR FAMILY MEMBER 1"/>
    <property type="match status" value="1"/>
</dbReference>
<dbReference type="InterPro" id="IPR036291">
    <property type="entry name" value="NAD(P)-bd_dom_sf"/>
</dbReference>
<protein>
    <submittedName>
        <fullName evidence="4">Short-chain dehydrogenase/reductase SDR</fullName>
    </submittedName>
</protein>
<comment type="similarity">
    <text evidence="2">Belongs to the short-chain dehydrogenases/reductases (SDR) family.</text>
</comment>
<accession>A0A1I8B8T8</accession>
<dbReference type="Pfam" id="PF00106">
    <property type="entry name" value="adh_short"/>
    <property type="match status" value="1"/>
</dbReference>
<dbReference type="PRINTS" id="PR00081">
    <property type="entry name" value="GDHRDH"/>
</dbReference>
<dbReference type="OMA" id="WETDANI"/>
<evidence type="ECO:0000313" key="4">
    <source>
        <dbReference type="WBParaSite" id="MhA1_Contig1691.frz3.gene9"/>
    </source>
</evidence>
<dbReference type="Gene3D" id="3.40.50.720">
    <property type="entry name" value="NAD(P)-binding Rossmann-like Domain"/>
    <property type="match status" value="1"/>
</dbReference>
<dbReference type="AlphaFoldDB" id="A0A1I8B8T8"/>
<evidence type="ECO:0000313" key="3">
    <source>
        <dbReference type="Proteomes" id="UP000095281"/>
    </source>
</evidence>
<keyword evidence="3" id="KW-1185">Reference proteome</keyword>
<dbReference type="PROSITE" id="PS00061">
    <property type="entry name" value="ADH_SHORT"/>
    <property type="match status" value="1"/>
</dbReference>